<dbReference type="Proteomes" id="UP000230500">
    <property type="component" value="Unassembled WGS sequence"/>
</dbReference>
<feature type="domain" description="Glycosyltransferase 2-like" evidence="1">
    <location>
        <begin position="4"/>
        <end position="166"/>
    </location>
</feature>
<dbReference type="Pfam" id="PF00535">
    <property type="entry name" value="Glycos_transf_2"/>
    <property type="match status" value="1"/>
</dbReference>
<comment type="caution">
    <text evidence="2">The sequence shown here is derived from an EMBL/GenBank/DDBJ whole genome shotgun (WGS) entry which is preliminary data.</text>
</comment>
<dbReference type="EMBL" id="PESN01000001">
    <property type="protein sequence ID" value="PIN28427.1"/>
    <property type="molecule type" value="Genomic_DNA"/>
</dbReference>
<dbReference type="AlphaFoldDB" id="A0A2G9IF89"/>
<organism evidence="2 3">
    <name type="scientific">Prevotella intermedia</name>
    <dbReference type="NCBI Taxonomy" id="28131"/>
    <lineage>
        <taxon>Bacteria</taxon>
        <taxon>Pseudomonadati</taxon>
        <taxon>Bacteroidota</taxon>
        <taxon>Bacteroidia</taxon>
        <taxon>Bacteroidales</taxon>
        <taxon>Prevotellaceae</taxon>
        <taxon>Prevotella</taxon>
    </lineage>
</organism>
<dbReference type="CDD" id="cd00761">
    <property type="entry name" value="Glyco_tranf_GTA_type"/>
    <property type="match status" value="1"/>
</dbReference>
<dbReference type="PANTHER" id="PTHR22916">
    <property type="entry name" value="GLYCOSYLTRANSFERASE"/>
    <property type="match status" value="1"/>
</dbReference>
<sequence>MRLSIIIPIYNSERFLKDCIDSIYVQKLSDRDFEVILVDDGSTDNSFQICKKKQKEHSNILVFQKENGGQATARNLGIRKALGKYIMFVDSDDRLLPYTIHNLLEKAEESKSEITISSMIVYNSIGQTKQYNDFPHYDKTISGEQAILSGLNFGSSCARLYKRDFLLHNRIEFMSGIKHEDVLFSIKCAIPAHRLTSIDICTYEYRWVEGSTDRSTDFSQRVKSIFSDLIIANEEKNISLNKDISNELRNFLNQHYNSLIISNMIHLLMNYREYHSILSTYVKEAKEKQILPIKGGTLSWKSGLLRRLINLLLTTNILS</sequence>
<evidence type="ECO:0000313" key="2">
    <source>
        <dbReference type="EMBL" id="PIN28427.1"/>
    </source>
</evidence>
<proteinExistence type="predicted"/>
<dbReference type="GO" id="GO:0016758">
    <property type="term" value="F:hexosyltransferase activity"/>
    <property type="evidence" value="ECO:0007669"/>
    <property type="project" value="UniProtKB-ARBA"/>
</dbReference>
<protein>
    <recommendedName>
        <fullName evidence="1">Glycosyltransferase 2-like domain-containing protein</fullName>
    </recommendedName>
</protein>
<dbReference type="Gene3D" id="3.90.550.10">
    <property type="entry name" value="Spore Coat Polysaccharide Biosynthesis Protein SpsA, Chain A"/>
    <property type="match status" value="1"/>
</dbReference>
<evidence type="ECO:0000259" key="1">
    <source>
        <dbReference type="Pfam" id="PF00535"/>
    </source>
</evidence>
<dbReference type="SUPFAM" id="SSF53448">
    <property type="entry name" value="Nucleotide-diphospho-sugar transferases"/>
    <property type="match status" value="1"/>
</dbReference>
<reference evidence="2 3" key="1">
    <citation type="submission" date="2017-11" db="EMBL/GenBank/DDBJ databases">
        <title>Genome sequencing of Prevotella intermedia KCOM 2069.</title>
        <authorList>
            <person name="Kook J.-K."/>
            <person name="Park S.-N."/>
            <person name="Lim Y.K."/>
        </authorList>
    </citation>
    <scope>NUCLEOTIDE SEQUENCE [LARGE SCALE GENOMIC DNA]</scope>
    <source>
        <strain evidence="2 3">KCOM 2069</strain>
    </source>
</reference>
<gene>
    <name evidence="2" type="ORF">CUC04_02830</name>
</gene>
<dbReference type="InterPro" id="IPR029044">
    <property type="entry name" value="Nucleotide-diphossugar_trans"/>
</dbReference>
<dbReference type="RefSeq" id="WP_099976510.1">
    <property type="nucleotide sequence ID" value="NZ_PESN01000001.1"/>
</dbReference>
<name>A0A2G9IF89_PREIN</name>
<evidence type="ECO:0000313" key="3">
    <source>
        <dbReference type="Proteomes" id="UP000230500"/>
    </source>
</evidence>
<dbReference type="PANTHER" id="PTHR22916:SF3">
    <property type="entry name" value="UDP-GLCNAC:BETAGAL BETA-1,3-N-ACETYLGLUCOSAMINYLTRANSFERASE-LIKE PROTEIN 1"/>
    <property type="match status" value="1"/>
</dbReference>
<accession>A0A2G9IF89</accession>
<dbReference type="InterPro" id="IPR001173">
    <property type="entry name" value="Glyco_trans_2-like"/>
</dbReference>